<sequence>MYKTLIQSSDGRETPYLWSSHTPCQRRAPSIRTLPARPCPSHDDNCDGDGYSGNYKEDGISPSLPTNLTRLTESEVVGSRYRAGVALFGSSSDEDAVSAAASGRNPTTTSLSCGTNHPTSPLVLSDTEPTPKNKQNALGNADTPSRGPLTFYQPNLVPYPQGRAIAVVPLPRGAYDYCITQQQAKAVARIQVGRHSCITRWARGSKLKYSVNKSSFASGSLAILVENSATVATSMWQGIGVTFEPVPSNSPATFQIQYRDLPSDRESDVYAESFFPQDGANILFVYELALKEDNIAFLANVLAHELGHVLGLRHEFASDICERTGRTRESRCVRWGAENENSIMNKYADLRDYVVQPQDLDELQSFYDYTGATYGNMVIRDFEPQLFPFAGE</sequence>
<protein>
    <submittedName>
        <fullName evidence="1">Uncharacterized protein</fullName>
    </submittedName>
</protein>
<gene>
    <name evidence="1" type="ORF">O1611_g3643</name>
</gene>
<proteinExistence type="predicted"/>
<dbReference type="EMBL" id="JAPUUL010000610">
    <property type="protein sequence ID" value="KAJ8129988.1"/>
    <property type="molecule type" value="Genomic_DNA"/>
</dbReference>
<accession>A0ACC2JRU2</accession>
<name>A0ACC2JRU2_9PEZI</name>
<evidence type="ECO:0000313" key="2">
    <source>
        <dbReference type="Proteomes" id="UP001153332"/>
    </source>
</evidence>
<keyword evidence="2" id="KW-1185">Reference proteome</keyword>
<comment type="caution">
    <text evidence="1">The sequence shown here is derived from an EMBL/GenBank/DDBJ whole genome shotgun (WGS) entry which is preliminary data.</text>
</comment>
<reference evidence="1" key="1">
    <citation type="submission" date="2022-12" db="EMBL/GenBank/DDBJ databases">
        <title>Genome Sequence of Lasiodiplodia mahajangana.</title>
        <authorList>
            <person name="Buettner E."/>
        </authorList>
    </citation>
    <scope>NUCLEOTIDE SEQUENCE</scope>
    <source>
        <strain evidence="1">VT137</strain>
    </source>
</reference>
<organism evidence="1 2">
    <name type="scientific">Lasiodiplodia mahajangana</name>
    <dbReference type="NCBI Taxonomy" id="1108764"/>
    <lineage>
        <taxon>Eukaryota</taxon>
        <taxon>Fungi</taxon>
        <taxon>Dikarya</taxon>
        <taxon>Ascomycota</taxon>
        <taxon>Pezizomycotina</taxon>
        <taxon>Dothideomycetes</taxon>
        <taxon>Dothideomycetes incertae sedis</taxon>
        <taxon>Botryosphaeriales</taxon>
        <taxon>Botryosphaeriaceae</taxon>
        <taxon>Lasiodiplodia</taxon>
    </lineage>
</organism>
<dbReference type="Proteomes" id="UP001153332">
    <property type="component" value="Unassembled WGS sequence"/>
</dbReference>
<evidence type="ECO:0000313" key="1">
    <source>
        <dbReference type="EMBL" id="KAJ8129988.1"/>
    </source>
</evidence>